<keyword evidence="1" id="KW-1185">Reference proteome</keyword>
<dbReference type="Proteomes" id="UP000887577">
    <property type="component" value="Unplaced"/>
</dbReference>
<dbReference type="GO" id="GO:0004820">
    <property type="term" value="F:glycine-tRNA ligase activity"/>
    <property type="evidence" value="ECO:0007669"/>
    <property type="project" value="TreeGrafter"/>
</dbReference>
<dbReference type="SUPFAM" id="SSF55681">
    <property type="entry name" value="Class II aaRS and biotin synthetases"/>
    <property type="match status" value="1"/>
</dbReference>
<evidence type="ECO:0000313" key="2">
    <source>
        <dbReference type="WBParaSite" id="PSU_v2.g21408.t1"/>
    </source>
</evidence>
<dbReference type="GO" id="GO:0070150">
    <property type="term" value="P:mitochondrial glycyl-tRNA aminoacylation"/>
    <property type="evidence" value="ECO:0007669"/>
    <property type="project" value="TreeGrafter"/>
</dbReference>
<dbReference type="AlphaFoldDB" id="A0A914YQR0"/>
<evidence type="ECO:0000313" key="1">
    <source>
        <dbReference type="Proteomes" id="UP000887577"/>
    </source>
</evidence>
<dbReference type="InterPro" id="IPR045864">
    <property type="entry name" value="aa-tRNA-synth_II/BPL/LPL"/>
</dbReference>
<dbReference type="InterPro" id="IPR027031">
    <property type="entry name" value="Gly-tRNA_synthase/POLG2"/>
</dbReference>
<dbReference type="PANTHER" id="PTHR10745">
    <property type="entry name" value="GLYCYL-TRNA SYNTHETASE/DNA POLYMERASE SUBUNIT GAMMA-2"/>
    <property type="match status" value="1"/>
</dbReference>
<proteinExistence type="predicted"/>
<dbReference type="PANTHER" id="PTHR10745:SF0">
    <property type="entry name" value="GLYCINE--TRNA LIGASE"/>
    <property type="match status" value="1"/>
</dbReference>
<dbReference type="FunFam" id="3.30.930.10:FF:000158">
    <property type="entry name" value="Glycyl-tRNA synthetase"/>
    <property type="match status" value="1"/>
</dbReference>
<dbReference type="WBParaSite" id="PSU_v2.g21408.t1">
    <property type="protein sequence ID" value="PSU_v2.g21408.t1"/>
    <property type="gene ID" value="PSU_v2.g21408"/>
</dbReference>
<protein>
    <submittedName>
        <fullName evidence="2">Glycyl-tRNA synthetase</fullName>
    </submittedName>
</protein>
<dbReference type="GO" id="GO:0005739">
    <property type="term" value="C:mitochondrion"/>
    <property type="evidence" value="ECO:0007669"/>
    <property type="project" value="TreeGrafter"/>
</dbReference>
<dbReference type="Gene3D" id="3.30.930.10">
    <property type="entry name" value="Bira Bifunctional Protein, Domain 2"/>
    <property type="match status" value="1"/>
</dbReference>
<organism evidence="1 2">
    <name type="scientific">Panagrolaimus superbus</name>
    <dbReference type="NCBI Taxonomy" id="310955"/>
    <lineage>
        <taxon>Eukaryota</taxon>
        <taxon>Metazoa</taxon>
        <taxon>Ecdysozoa</taxon>
        <taxon>Nematoda</taxon>
        <taxon>Chromadorea</taxon>
        <taxon>Rhabditida</taxon>
        <taxon>Tylenchina</taxon>
        <taxon>Panagrolaimomorpha</taxon>
        <taxon>Panagrolaimoidea</taxon>
        <taxon>Panagrolaimidae</taxon>
        <taxon>Panagrolaimus</taxon>
    </lineage>
</organism>
<name>A0A914YQR0_9BILA</name>
<sequence>MARTFLYLISVGIDPERLRFRQHMGNEMAHYAQDCWDAEILTSYGWIECVGHADRSCYDLEQHAKATNVKLVATKPIPKPKTVTLTVPVPNMGVIGKQFKADGKLIKTLLEKLDVSEVKKLSDAIASKKSYEVRGNDGRTFSLTSDMVTVKEEQKTLHVEEFVPSVIEPSFGIGRILYAVLEHSFKQRDNDEQRTVLL</sequence>
<reference evidence="2" key="1">
    <citation type="submission" date="2022-11" db="UniProtKB">
        <authorList>
            <consortium name="WormBaseParasite"/>
        </authorList>
    </citation>
    <scope>IDENTIFICATION</scope>
</reference>
<dbReference type="Gene3D" id="3.30.720.200">
    <property type="match status" value="1"/>
</dbReference>
<accession>A0A914YQR0</accession>